<dbReference type="Proteomes" id="UP000003704">
    <property type="component" value="Unassembled WGS sequence"/>
</dbReference>
<sequence>MKTLLPPCRWRLPAALVLFGLISACGGGGDGEPDSQVTEGIYEAVTPAVAGAPYAPVLADCAFNEARDDSCTLERLPFLGQETGSVTVDKLMERVVTSHPWMAQRFREVLQTLPEPALRMTRSLTAVVIGSKIRPSFYTTATGAIYLDPEYLWLTQAERATISDEEDYRAGFGNALQFVSLWRYVSNNRYAYYSYADSYTGTRSVYDIRLPIARLLFHELTHAGDYMPPAALDGLARNQTLRQAIDAQRGHRISDELVAGNPLASQTWKALADVLYRGSTASSAQRAMTPSEVADAFAPDRASDAYNYSTQSEDIAMMAEEALMQFHYGIERDIAFTNRPANSGASGDDYIVAWGVRGRVREPRVAAAAQFVLQRLLPGTDYSAQFANLPAPTPMRPGESWTTNLSASPDVPAAKSADAVPLPAADRLPPG</sequence>
<dbReference type="OrthoDB" id="5803286at2"/>
<dbReference type="AlphaFoldDB" id="I7ZD79"/>
<gene>
    <name evidence="3" type="ORF">WQQ_32140</name>
</gene>
<keyword evidence="2" id="KW-0732">Signal</keyword>
<dbReference type="PROSITE" id="PS51257">
    <property type="entry name" value="PROKAR_LIPOPROTEIN"/>
    <property type="match status" value="1"/>
</dbReference>
<keyword evidence="4" id="KW-1185">Reference proteome</keyword>
<evidence type="ECO:0008006" key="5">
    <source>
        <dbReference type="Google" id="ProtNLM"/>
    </source>
</evidence>
<feature type="chain" id="PRO_5003713104" description="Lipoprotein" evidence="2">
    <location>
        <begin position="27"/>
        <end position="431"/>
    </location>
</feature>
<evidence type="ECO:0000313" key="4">
    <source>
        <dbReference type="Proteomes" id="UP000003704"/>
    </source>
</evidence>
<dbReference type="STRING" id="1172194.WQQ_32140"/>
<name>I7ZD79_9GAMM</name>
<dbReference type="EMBL" id="AKGD01000002">
    <property type="protein sequence ID" value="EIT69632.1"/>
    <property type="molecule type" value="Genomic_DNA"/>
</dbReference>
<dbReference type="PATRIC" id="fig|1172194.4.peg.3115"/>
<feature type="signal peptide" evidence="2">
    <location>
        <begin position="1"/>
        <end position="26"/>
    </location>
</feature>
<reference evidence="3 4" key="1">
    <citation type="journal article" date="2012" name="J. Bacteriol.">
        <title>Genome Sequence of n-Alkane-Degrading Hydrocarboniphaga effusa Strain AP103T (ATCC BAA-332T).</title>
        <authorList>
            <person name="Chang H.K."/>
            <person name="Zylstra G.J."/>
            <person name="Chae J.C."/>
        </authorList>
    </citation>
    <scope>NUCLEOTIDE SEQUENCE [LARGE SCALE GENOMIC DNA]</scope>
    <source>
        <strain evidence="3 4">AP103</strain>
    </source>
</reference>
<evidence type="ECO:0000256" key="1">
    <source>
        <dbReference type="SAM" id="MobiDB-lite"/>
    </source>
</evidence>
<proteinExistence type="predicted"/>
<protein>
    <recommendedName>
        <fullName evidence="5">Lipoprotein</fullName>
    </recommendedName>
</protein>
<evidence type="ECO:0000256" key="2">
    <source>
        <dbReference type="SAM" id="SignalP"/>
    </source>
</evidence>
<dbReference type="RefSeq" id="WP_007186153.1">
    <property type="nucleotide sequence ID" value="NZ_AKGD01000002.1"/>
</dbReference>
<organism evidence="3 4">
    <name type="scientific">Hydrocarboniphaga effusa AP103</name>
    <dbReference type="NCBI Taxonomy" id="1172194"/>
    <lineage>
        <taxon>Bacteria</taxon>
        <taxon>Pseudomonadati</taxon>
        <taxon>Pseudomonadota</taxon>
        <taxon>Gammaproteobacteria</taxon>
        <taxon>Nevskiales</taxon>
        <taxon>Nevskiaceae</taxon>
        <taxon>Hydrocarboniphaga</taxon>
    </lineage>
</organism>
<comment type="caution">
    <text evidence="3">The sequence shown here is derived from an EMBL/GenBank/DDBJ whole genome shotgun (WGS) entry which is preliminary data.</text>
</comment>
<feature type="region of interest" description="Disordered" evidence="1">
    <location>
        <begin position="389"/>
        <end position="431"/>
    </location>
</feature>
<accession>I7ZD79</accession>
<evidence type="ECO:0000313" key="3">
    <source>
        <dbReference type="EMBL" id="EIT69632.1"/>
    </source>
</evidence>